<dbReference type="CDD" id="cd05568">
    <property type="entry name" value="PTS_IIB_bgl_like"/>
    <property type="match status" value="1"/>
</dbReference>
<protein>
    <submittedName>
        <fullName evidence="9">Transcriptional regulator</fullName>
    </submittedName>
</protein>
<accession>A0A0U2VWG7</accession>
<dbReference type="InterPro" id="IPR036095">
    <property type="entry name" value="PTS_EIIB-like_sf"/>
</dbReference>
<evidence type="ECO:0000259" key="6">
    <source>
        <dbReference type="PROSITE" id="PS51094"/>
    </source>
</evidence>
<dbReference type="InterPro" id="IPR050661">
    <property type="entry name" value="BglG_antiterminators"/>
</dbReference>
<dbReference type="InterPro" id="IPR011608">
    <property type="entry name" value="PRD"/>
</dbReference>
<evidence type="ECO:0000256" key="4">
    <source>
        <dbReference type="ARBA" id="ARBA00023163"/>
    </source>
</evidence>
<proteinExistence type="predicted"/>
<dbReference type="Pfam" id="PF00874">
    <property type="entry name" value="PRD"/>
    <property type="match status" value="2"/>
</dbReference>
<dbReference type="KEGG" id="erx:ATZ35_16315"/>
<name>A0A0U2VWG7_9ENTE</name>
<feature type="domain" description="HTH deoR-type" evidence="5">
    <location>
        <begin position="88"/>
        <end position="147"/>
    </location>
</feature>
<dbReference type="InterPro" id="IPR036390">
    <property type="entry name" value="WH_DNA-bd_sf"/>
</dbReference>
<evidence type="ECO:0000256" key="3">
    <source>
        <dbReference type="ARBA" id="ARBA00023015"/>
    </source>
</evidence>
<feature type="domain" description="PTS EIIA type-2" evidence="6">
    <location>
        <begin position="536"/>
        <end position="683"/>
    </location>
</feature>
<evidence type="ECO:0000259" key="5">
    <source>
        <dbReference type="PROSITE" id="PS51000"/>
    </source>
</evidence>
<evidence type="ECO:0000256" key="1">
    <source>
        <dbReference type="ARBA" id="ARBA00022679"/>
    </source>
</evidence>
<dbReference type="Gene3D" id="1.10.1790.10">
    <property type="entry name" value="PRD domain"/>
    <property type="match status" value="2"/>
</dbReference>
<dbReference type="InterPro" id="IPR016152">
    <property type="entry name" value="PTrfase/Anion_transptr"/>
</dbReference>
<dbReference type="Pfam" id="PF00359">
    <property type="entry name" value="PTS_EIIA_2"/>
    <property type="match status" value="1"/>
</dbReference>
<evidence type="ECO:0000256" key="2">
    <source>
        <dbReference type="ARBA" id="ARBA00022737"/>
    </source>
</evidence>
<feature type="domain" description="PTS EIIB type-2" evidence="7">
    <location>
        <begin position="412"/>
        <end position="502"/>
    </location>
</feature>
<dbReference type="InterPro" id="IPR013011">
    <property type="entry name" value="PTS_EIIB_2"/>
</dbReference>
<gene>
    <name evidence="9" type="ORF">ATZ35_16315</name>
</gene>
<dbReference type="SMART" id="SM00420">
    <property type="entry name" value="HTH_DEOR"/>
    <property type="match status" value="2"/>
</dbReference>
<keyword evidence="10" id="KW-1185">Reference proteome</keyword>
<keyword evidence="3" id="KW-0805">Transcription regulation</keyword>
<dbReference type="Gene3D" id="3.40.930.10">
    <property type="entry name" value="Mannitol-specific EII, Chain A"/>
    <property type="match status" value="1"/>
</dbReference>
<feature type="domain" description="HTH deoR-type" evidence="5">
    <location>
        <begin position="4"/>
        <end position="64"/>
    </location>
</feature>
<keyword evidence="4" id="KW-0804">Transcription</keyword>
<dbReference type="Pfam" id="PF08279">
    <property type="entry name" value="HTH_11"/>
    <property type="match status" value="2"/>
</dbReference>
<dbReference type="EMBL" id="CP013655">
    <property type="protein sequence ID" value="ALS38655.1"/>
    <property type="molecule type" value="Genomic_DNA"/>
</dbReference>
<evidence type="ECO:0000313" key="10">
    <source>
        <dbReference type="Proteomes" id="UP000067523"/>
    </source>
</evidence>
<sequence length="693" mass="79717">MYLSARARLIMEQLLTSNRPVSINELAEDLSVSHRTIRRDLKEVESTLTSYQLTLAKEHGILSLVGLDSDKQRFRWQLMDLSYNDYSPEERQQKILKVLLKEESVKLAGLANDLSVTISTISNDLTKIEERLPNTVKIERRRGFGVSLKANEVQKRQLMSELFGQQFPDYRLLKFFQEKSRDHTTNEWVEDRLLDLVSETLLKKVERSVKSWRNNNLEGINDEAYANLIVHISISVERMIAGNFIQPNVTGEKMTQYLEFTVAKNMLADILDMEPEFVPDGEAAYVTTHLRGVKSTESTIYFLENEELEVMMFVKKLIANVETELGQKLPKELLTKGLIAHLRPTLRRLKQGMRIYNPLIQSIKQDYEALFKVVRRAFDQVYQDKTVPDEEIGYLVLHFGAVLLQLESENSFSGLVVCASGIGTSRMLVTRLRQRIPQLKKLETVSLFELGKRKAEGKYNVIISTIDLGQVDFDYFLVSPILTERELSQISVFLKSLHSGYHKKIAEEEQAVQLTLLEATHFLEQQQMFTSIVLAILKNFNYSKLNENVGTMEDTIRVICTQLLEKAPGLDVESLVSTFLHDGNWKAFGIPDTKIGLFHARNESIKEPFFQLFSLEQPILIETMDHTKMPVDRIALLLVPEKFSQEGLEVISYISTLFVDNQQMIQLLEHGANEEITSYFVQKLLSYLEMRKK</sequence>
<evidence type="ECO:0000259" key="8">
    <source>
        <dbReference type="PROSITE" id="PS51372"/>
    </source>
</evidence>
<organism evidence="9 10">
    <name type="scientific">Enterococcus rotai</name>
    <dbReference type="NCBI Taxonomy" id="118060"/>
    <lineage>
        <taxon>Bacteria</taxon>
        <taxon>Bacillati</taxon>
        <taxon>Bacillota</taxon>
        <taxon>Bacilli</taxon>
        <taxon>Lactobacillales</taxon>
        <taxon>Enterococcaceae</taxon>
        <taxon>Enterococcus</taxon>
    </lineage>
</organism>
<dbReference type="PANTHER" id="PTHR30185:SF18">
    <property type="entry name" value="TRANSCRIPTIONAL REGULATOR MTLR"/>
    <property type="match status" value="1"/>
</dbReference>
<feature type="domain" description="PRD" evidence="8">
    <location>
        <begin position="193"/>
        <end position="300"/>
    </location>
</feature>
<evidence type="ECO:0000313" key="9">
    <source>
        <dbReference type="EMBL" id="ALS38655.1"/>
    </source>
</evidence>
<dbReference type="AlphaFoldDB" id="A0A0U2VWG7"/>
<dbReference type="Proteomes" id="UP000067523">
    <property type="component" value="Chromosome"/>
</dbReference>
<dbReference type="PROSITE" id="PS51099">
    <property type="entry name" value="PTS_EIIB_TYPE_2"/>
    <property type="match status" value="1"/>
</dbReference>
<dbReference type="InterPro" id="IPR002178">
    <property type="entry name" value="PTS_EIIA_type-2_dom"/>
</dbReference>
<dbReference type="Gene3D" id="1.10.10.10">
    <property type="entry name" value="Winged helix-like DNA-binding domain superfamily/Winged helix DNA-binding domain"/>
    <property type="match status" value="2"/>
</dbReference>
<dbReference type="RefSeq" id="WP_208928187.1">
    <property type="nucleotide sequence ID" value="NZ_CP013655.1"/>
</dbReference>
<dbReference type="InterPro" id="IPR013196">
    <property type="entry name" value="HTH_11"/>
</dbReference>
<dbReference type="STRING" id="118060.ATZ35_16315"/>
<dbReference type="InterPro" id="IPR001034">
    <property type="entry name" value="DeoR_HTH"/>
</dbReference>
<dbReference type="PROSITE" id="PS51094">
    <property type="entry name" value="PTS_EIIA_TYPE_2"/>
    <property type="match status" value="1"/>
</dbReference>
<dbReference type="GO" id="GO:0008982">
    <property type="term" value="F:protein-N(PI)-phosphohistidine-sugar phosphotransferase activity"/>
    <property type="evidence" value="ECO:0007669"/>
    <property type="project" value="InterPro"/>
</dbReference>
<dbReference type="Gene3D" id="3.40.50.2300">
    <property type="match status" value="1"/>
</dbReference>
<dbReference type="PROSITE" id="PS51372">
    <property type="entry name" value="PRD_2"/>
    <property type="match status" value="2"/>
</dbReference>
<dbReference type="PROSITE" id="PS51000">
    <property type="entry name" value="HTH_DEOR_2"/>
    <property type="match status" value="2"/>
</dbReference>
<dbReference type="GO" id="GO:0009401">
    <property type="term" value="P:phosphoenolpyruvate-dependent sugar phosphotransferase system"/>
    <property type="evidence" value="ECO:0007669"/>
    <property type="project" value="InterPro"/>
</dbReference>
<keyword evidence="2" id="KW-0677">Repeat</keyword>
<feature type="domain" description="PRD" evidence="8">
    <location>
        <begin position="305"/>
        <end position="409"/>
    </location>
</feature>
<evidence type="ECO:0000259" key="7">
    <source>
        <dbReference type="PROSITE" id="PS51099"/>
    </source>
</evidence>
<dbReference type="PANTHER" id="PTHR30185">
    <property type="entry name" value="CRYPTIC BETA-GLUCOSIDE BGL OPERON ANTITERMINATOR"/>
    <property type="match status" value="1"/>
</dbReference>
<reference evidence="10" key="1">
    <citation type="submission" date="2015-12" db="EMBL/GenBank/DDBJ databases">
        <authorList>
            <person name="Lauer A."/>
            <person name="Humrighouse B."/>
            <person name="Loparev V."/>
            <person name="Shewmaker P.L."/>
            <person name="Whitney A.M."/>
            <person name="McLaughlin R.W."/>
        </authorList>
    </citation>
    <scope>NUCLEOTIDE SEQUENCE [LARGE SCALE GENOMIC DNA]</scope>
    <source>
        <strain evidence="10">LMG 26678</strain>
    </source>
</reference>
<dbReference type="SUPFAM" id="SSF52794">
    <property type="entry name" value="PTS system IIB component-like"/>
    <property type="match status" value="1"/>
</dbReference>
<dbReference type="InterPro" id="IPR036388">
    <property type="entry name" value="WH-like_DNA-bd_sf"/>
</dbReference>
<keyword evidence="1" id="KW-0808">Transferase</keyword>
<dbReference type="SUPFAM" id="SSF63520">
    <property type="entry name" value="PTS-regulatory domain, PRD"/>
    <property type="match status" value="2"/>
</dbReference>
<dbReference type="GO" id="GO:0003700">
    <property type="term" value="F:DNA-binding transcription factor activity"/>
    <property type="evidence" value="ECO:0007669"/>
    <property type="project" value="InterPro"/>
</dbReference>
<dbReference type="InterPro" id="IPR036634">
    <property type="entry name" value="PRD_sf"/>
</dbReference>
<dbReference type="SUPFAM" id="SSF46785">
    <property type="entry name" value="Winged helix' DNA-binding domain"/>
    <property type="match status" value="1"/>
</dbReference>
<dbReference type="SUPFAM" id="SSF55804">
    <property type="entry name" value="Phoshotransferase/anion transport protein"/>
    <property type="match status" value="1"/>
</dbReference>